<evidence type="ECO:0000259" key="3">
    <source>
        <dbReference type="PROSITE" id="PS50885"/>
    </source>
</evidence>
<dbReference type="SUPFAM" id="SSF55073">
    <property type="entry name" value="Nucleotide cyclase"/>
    <property type="match status" value="1"/>
</dbReference>
<gene>
    <name evidence="5" type="ORF">NE535_16450</name>
</gene>
<evidence type="ECO:0000313" key="6">
    <source>
        <dbReference type="Proteomes" id="UP001155546"/>
    </source>
</evidence>
<dbReference type="Gene3D" id="3.30.110.200">
    <property type="match status" value="1"/>
</dbReference>
<dbReference type="Gene3D" id="6.10.340.10">
    <property type="match status" value="1"/>
</dbReference>
<dbReference type="AlphaFoldDB" id="A0A9X2WPT0"/>
<dbReference type="PANTHER" id="PTHR33121">
    <property type="entry name" value="CYCLIC DI-GMP PHOSPHODIESTERASE PDEF"/>
    <property type="match status" value="1"/>
</dbReference>
<dbReference type="InterPro" id="IPR001633">
    <property type="entry name" value="EAL_dom"/>
</dbReference>
<dbReference type="EMBL" id="JAMTCD010000028">
    <property type="protein sequence ID" value="MCT7943359.1"/>
    <property type="molecule type" value="Genomic_DNA"/>
</dbReference>
<feature type="domain" description="EAL" evidence="2">
    <location>
        <begin position="403"/>
        <end position="641"/>
    </location>
</feature>
<dbReference type="InterPro" id="IPR050706">
    <property type="entry name" value="Cyclic-di-GMP_PDE-like"/>
</dbReference>
<dbReference type="GO" id="GO:0016020">
    <property type="term" value="C:membrane"/>
    <property type="evidence" value="ECO:0007669"/>
    <property type="project" value="InterPro"/>
</dbReference>
<evidence type="ECO:0000259" key="4">
    <source>
        <dbReference type="PROSITE" id="PS50887"/>
    </source>
</evidence>
<keyword evidence="6" id="KW-1185">Reference proteome</keyword>
<dbReference type="GO" id="GO:0007165">
    <property type="term" value="P:signal transduction"/>
    <property type="evidence" value="ECO:0007669"/>
    <property type="project" value="InterPro"/>
</dbReference>
<dbReference type="Proteomes" id="UP001155546">
    <property type="component" value="Unassembled WGS sequence"/>
</dbReference>
<feature type="transmembrane region" description="Helical" evidence="1">
    <location>
        <begin position="153"/>
        <end position="175"/>
    </location>
</feature>
<dbReference type="NCBIfam" id="TIGR00254">
    <property type="entry name" value="GGDEF"/>
    <property type="match status" value="1"/>
</dbReference>
<dbReference type="CDD" id="cd01948">
    <property type="entry name" value="EAL"/>
    <property type="match status" value="1"/>
</dbReference>
<dbReference type="PROSITE" id="PS50883">
    <property type="entry name" value="EAL"/>
    <property type="match status" value="1"/>
</dbReference>
<name>A0A9X2WPT0_9GAMM</name>
<dbReference type="Pfam" id="PF00563">
    <property type="entry name" value="EAL"/>
    <property type="match status" value="1"/>
</dbReference>
<evidence type="ECO:0000259" key="2">
    <source>
        <dbReference type="PROSITE" id="PS50883"/>
    </source>
</evidence>
<organism evidence="5 6">
    <name type="scientific">Shewanella holmiensis</name>
    <dbReference type="NCBI Taxonomy" id="2952222"/>
    <lineage>
        <taxon>Bacteria</taxon>
        <taxon>Pseudomonadati</taxon>
        <taxon>Pseudomonadota</taxon>
        <taxon>Gammaproteobacteria</taxon>
        <taxon>Alteromonadales</taxon>
        <taxon>Shewanellaceae</taxon>
        <taxon>Shewanella</taxon>
    </lineage>
</organism>
<dbReference type="Pfam" id="PF16448">
    <property type="entry name" value="LapD_MoxY_N"/>
    <property type="match status" value="1"/>
</dbReference>
<dbReference type="InterPro" id="IPR032244">
    <property type="entry name" value="LapD_MoxY_N"/>
</dbReference>
<reference evidence="5" key="1">
    <citation type="journal article" date="2023" name="Int. J. Syst. Evol. Microbiol.">
        <title>&lt;i&gt;Shewanella septentrionalis&lt;/i&gt; sp. nov. and &lt;i&gt;Shewanella holmiensis&lt;/i&gt; sp. nov., isolated from Baltic Sea water and sediments.</title>
        <authorList>
            <person name="Martin-Rodriguez A.J."/>
            <person name="Thorell K."/>
            <person name="Joffre E."/>
            <person name="Jensie-Markopoulos S."/>
            <person name="Moore E.R.B."/>
            <person name="Sjoling A."/>
        </authorList>
    </citation>
    <scope>NUCLEOTIDE SEQUENCE</scope>
    <source>
        <strain evidence="5">SP1S2-7</strain>
    </source>
</reference>
<dbReference type="RefSeq" id="WP_261299695.1">
    <property type="nucleotide sequence ID" value="NZ_JAMTCD010000028.1"/>
</dbReference>
<dbReference type="GO" id="GO:0071111">
    <property type="term" value="F:cyclic-guanylate-specific phosphodiesterase activity"/>
    <property type="evidence" value="ECO:0007669"/>
    <property type="project" value="InterPro"/>
</dbReference>
<dbReference type="InterPro" id="IPR043128">
    <property type="entry name" value="Rev_trsase/Diguanyl_cyclase"/>
</dbReference>
<evidence type="ECO:0000313" key="5">
    <source>
        <dbReference type="EMBL" id="MCT7943359.1"/>
    </source>
</evidence>
<keyword evidence="1" id="KW-1133">Transmembrane helix</keyword>
<dbReference type="Pfam" id="PF00672">
    <property type="entry name" value="HAMP"/>
    <property type="match status" value="1"/>
</dbReference>
<comment type="caution">
    <text evidence="5">The sequence shown here is derived from an EMBL/GenBank/DDBJ whole genome shotgun (WGS) entry which is preliminary data.</text>
</comment>
<proteinExistence type="predicted"/>
<dbReference type="PROSITE" id="PS50885">
    <property type="entry name" value="HAMP"/>
    <property type="match status" value="1"/>
</dbReference>
<feature type="domain" description="HAMP" evidence="3">
    <location>
        <begin position="172"/>
        <end position="224"/>
    </location>
</feature>
<keyword evidence="1" id="KW-0812">Transmembrane</keyword>
<dbReference type="InterPro" id="IPR035919">
    <property type="entry name" value="EAL_sf"/>
</dbReference>
<dbReference type="SMART" id="SM00304">
    <property type="entry name" value="HAMP"/>
    <property type="match status" value="1"/>
</dbReference>
<dbReference type="Gene3D" id="3.20.20.450">
    <property type="entry name" value="EAL domain"/>
    <property type="match status" value="1"/>
</dbReference>
<accession>A0A9X2WPT0</accession>
<protein>
    <submittedName>
        <fullName evidence="5">EAL domain-containing protein</fullName>
    </submittedName>
</protein>
<feature type="domain" description="GGDEF" evidence="4">
    <location>
        <begin position="263"/>
        <end position="403"/>
    </location>
</feature>
<sequence length="641" mass="73619">MTLFRQIYALLFVLFSLTIASLAYVQFNETQSFLTKQMESDLNNASHSLSLMLVPALESGDTVATETLVNVLFEGGYYKQIKLTWLVDGKQQVWNNAIRVQNVPQWFIDLGIFKPISKENVITSGWLQLAKIEITAHPGFGYHEMWRILSNTVIVFAILFLVAILFARVGLSIILKPLHALSEHAKKIANRQFGPDMPTPKTTELKELVQAFNSMSSQLKQVFSSLDDEVSALRKKNLVDQVSNLPNRQYMVSRINGWLSEPNSGALFLVKMDWLEDVHSQYGYQVRDETIKLLAEKLHQSLDSVTPSVIARIAAYEFAFLVEESEHEQLVSYLQNLIRTVNKEVSKAGCKPNEQFNIGIAERSGQMNVSDILAQADNALQKSIKDNKVFHWYENNQQQLFNRDEWRNKLTYAIKNNQFQFRWQPILDNERNTPCQRELYCQLTLDGKVLHAGQFMPFIEILSLGTMLDRCLIEAVNKHHLFDRNYEPVAINLTYQSISDRDFHSWIKHFLRNHKTPERICFEIPEASVYSDLSACEHLCDIIRDSGAHFGIDHFGRQFGSMAYLQNLRPSYVKLDQSFAFIEENQHNSELCRALVNVAKGLDIQVIVTGIQEPEQLARFSDLRLDAYQGFIEPPVDIKLE</sequence>
<evidence type="ECO:0000256" key="1">
    <source>
        <dbReference type="SAM" id="Phobius"/>
    </source>
</evidence>
<dbReference type="PANTHER" id="PTHR33121:SF79">
    <property type="entry name" value="CYCLIC DI-GMP PHOSPHODIESTERASE PDED-RELATED"/>
    <property type="match status" value="1"/>
</dbReference>
<dbReference type="PROSITE" id="PS50887">
    <property type="entry name" value="GGDEF"/>
    <property type="match status" value="1"/>
</dbReference>
<dbReference type="InterPro" id="IPR000160">
    <property type="entry name" value="GGDEF_dom"/>
</dbReference>
<dbReference type="SUPFAM" id="SSF141868">
    <property type="entry name" value="EAL domain-like"/>
    <property type="match status" value="1"/>
</dbReference>
<dbReference type="CDD" id="cd06225">
    <property type="entry name" value="HAMP"/>
    <property type="match status" value="1"/>
</dbReference>
<dbReference type="Gene3D" id="6.20.270.20">
    <property type="entry name" value="LapD/MoxY periplasmic domain"/>
    <property type="match status" value="1"/>
</dbReference>
<keyword evidence="1" id="KW-0472">Membrane</keyword>
<dbReference type="Pfam" id="PF00990">
    <property type="entry name" value="GGDEF"/>
    <property type="match status" value="1"/>
</dbReference>
<dbReference type="SUPFAM" id="SSF158472">
    <property type="entry name" value="HAMP domain-like"/>
    <property type="match status" value="1"/>
</dbReference>
<dbReference type="InterPro" id="IPR029787">
    <property type="entry name" value="Nucleotide_cyclase"/>
</dbReference>
<dbReference type="InterPro" id="IPR042461">
    <property type="entry name" value="LapD_MoxY_peri_C"/>
</dbReference>
<dbReference type="InterPro" id="IPR003660">
    <property type="entry name" value="HAMP_dom"/>
</dbReference>
<dbReference type="SMART" id="SM00267">
    <property type="entry name" value="GGDEF"/>
    <property type="match status" value="1"/>
</dbReference>
<dbReference type="Gene3D" id="3.30.70.270">
    <property type="match status" value="1"/>
</dbReference>
<feature type="transmembrane region" description="Helical" evidence="1">
    <location>
        <begin position="6"/>
        <end position="27"/>
    </location>
</feature>
<dbReference type="SMART" id="SM00052">
    <property type="entry name" value="EAL"/>
    <property type="match status" value="1"/>
</dbReference>